<evidence type="ECO:0000313" key="13">
    <source>
        <dbReference type="EMBL" id="PIZ34731.1"/>
    </source>
</evidence>
<dbReference type="EC" id="2.7.7.87" evidence="3"/>
<dbReference type="GO" id="GO:0061710">
    <property type="term" value="F:L-threonylcarbamoyladenylate synthase"/>
    <property type="evidence" value="ECO:0007669"/>
    <property type="project" value="UniProtKB-EC"/>
</dbReference>
<dbReference type="AlphaFoldDB" id="A0A2M7T4U7"/>
<comment type="catalytic activity">
    <reaction evidence="11">
        <text>L-threonine + hydrogencarbonate + ATP = L-threonylcarbamoyladenylate + diphosphate + H2O</text>
        <dbReference type="Rhea" id="RHEA:36407"/>
        <dbReference type="ChEBI" id="CHEBI:15377"/>
        <dbReference type="ChEBI" id="CHEBI:17544"/>
        <dbReference type="ChEBI" id="CHEBI:30616"/>
        <dbReference type="ChEBI" id="CHEBI:33019"/>
        <dbReference type="ChEBI" id="CHEBI:57926"/>
        <dbReference type="ChEBI" id="CHEBI:73682"/>
        <dbReference type="EC" id="2.7.7.87"/>
    </reaction>
</comment>
<dbReference type="Proteomes" id="UP000230956">
    <property type="component" value="Unassembled WGS sequence"/>
</dbReference>
<accession>A0A2M7T4U7</accession>
<evidence type="ECO:0000256" key="10">
    <source>
        <dbReference type="ARBA" id="ARBA00029774"/>
    </source>
</evidence>
<keyword evidence="8" id="KW-0547">Nucleotide-binding</keyword>
<keyword evidence="9" id="KW-0067">ATP-binding</keyword>
<dbReference type="PANTHER" id="PTHR17490">
    <property type="entry name" value="SUA5"/>
    <property type="match status" value="1"/>
</dbReference>
<comment type="caution">
    <text evidence="13">The sequence shown here is derived from an EMBL/GenBank/DDBJ whole genome shotgun (WGS) entry which is preliminary data.</text>
</comment>
<evidence type="ECO:0000256" key="3">
    <source>
        <dbReference type="ARBA" id="ARBA00012584"/>
    </source>
</evidence>
<keyword evidence="7" id="KW-0548">Nucleotidyltransferase</keyword>
<gene>
    <name evidence="13" type="ORF">COY37_11530</name>
</gene>
<dbReference type="RefSeq" id="WP_286678326.1">
    <property type="nucleotide sequence ID" value="NZ_MNXI01000074.1"/>
</dbReference>
<dbReference type="PANTHER" id="PTHR17490:SF16">
    <property type="entry name" value="THREONYLCARBAMOYL-AMP SYNTHASE"/>
    <property type="match status" value="1"/>
</dbReference>
<dbReference type="GO" id="GO:0006450">
    <property type="term" value="P:regulation of translational fidelity"/>
    <property type="evidence" value="ECO:0007669"/>
    <property type="project" value="TreeGrafter"/>
</dbReference>
<sequence length="221" mass="23818">MAGFVPRETKLVAIDPHNPKTEQLVPVAEAAWAGKLIVFPTDTVYGMGTNAMIPEADLAIFAAKERPADKPLILMIANPADAERYARVVNPVAKKLIEEYWPGPLTLIFKKKPIVPDEVTAGSETVGIRCPDSLISRMIIELAGVVLATTSANIADNPSPKTADEAKENLWGRVSYIVDGGTTELGIESTVVDVSSPEPKLIREGFLSWKDLSAKLGLSKQ</sequence>
<evidence type="ECO:0000313" key="14">
    <source>
        <dbReference type="Proteomes" id="UP000230956"/>
    </source>
</evidence>
<dbReference type="InterPro" id="IPR050156">
    <property type="entry name" value="TC-AMP_synthase_SUA5"/>
</dbReference>
<dbReference type="InterPro" id="IPR017945">
    <property type="entry name" value="DHBP_synth_RibB-like_a/b_dom"/>
</dbReference>
<protein>
    <recommendedName>
        <fullName evidence="10">L-threonylcarbamoyladenylate synthase</fullName>
        <ecNumber evidence="3">2.7.7.87</ecNumber>
    </recommendedName>
    <alternativeName>
        <fullName evidence="10">L-threonylcarbamoyladenylate synthase</fullName>
    </alternativeName>
</protein>
<evidence type="ECO:0000256" key="6">
    <source>
        <dbReference type="ARBA" id="ARBA00022694"/>
    </source>
</evidence>
<organism evidence="13 14">
    <name type="scientific">Candidatus Aquicultor secundus</name>
    <dbReference type="NCBI Taxonomy" id="1973895"/>
    <lineage>
        <taxon>Bacteria</taxon>
        <taxon>Bacillati</taxon>
        <taxon>Actinomycetota</taxon>
        <taxon>Candidatus Aquicultoria</taxon>
        <taxon>Candidatus Aquicultorales</taxon>
        <taxon>Candidatus Aquicultoraceae</taxon>
        <taxon>Candidatus Aquicultor</taxon>
    </lineage>
</organism>
<dbReference type="NCBIfam" id="TIGR00057">
    <property type="entry name" value="L-threonylcarbamoyladenylate synthase"/>
    <property type="match status" value="1"/>
</dbReference>
<dbReference type="GO" id="GO:0008033">
    <property type="term" value="P:tRNA processing"/>
    <property type="evidence" value="ECO:0007669"/>
    <property type="project" value="UniProtKB-KW"/>
</dbReference>
<evidence type="ECO:0000256" key="2">
    <source>
        <dbReference type="ARBA" id="ARBA00007663"/>
    </source>
</evidence>
<proteinExistence type="inferred from homology"/>
<evidence type="ECO:0000256" key="5">
    <source>
        <dbReference type="ARBA" id="ARBA00022679"/>
    </source>
</evidence>
<evidence type="ECO:0000256" key="7">
    <source>
        <dbReference type="ARBA" id="ARBA00022695"/>
    </source>
</evidence>
<dbReference type="SUPFAM" id="SSF55821">
    <property type="entry name" value="YrdC/RibB"/>
    <property type="match status" value="1"/>
</dbReference>
<dbReference type="EMBL" id="PFNG01000270">
    <property type="protein sequence ID" value="PIZ34731.1"/>
    <property type="molecule type" value="Genomic_DNA"/>
</dbReference>
<dbReference type="GO" id="GO:0003725">
    <property type="term" value="F:double-stranded RNA binding"/>
    <property type="evidence" value="ECO:0007669"/>
    <property type="project" value="InterPro"/>
</dbReference>
<evidence type="ECO:0000256" key="11">
    <source>
        <dbReference type="ARBA" id="ARBA00048366"/>
    </source>
</evidence>
<evidence type="ECO:0000256" key="8">
    <source>
        <dbReference type="ARBA" id="ARBA00022741"/>
    </source>
</evidence>
<keyword evidence="6" id="KW-0819">tRNA processing</keyword>
<evidence type="ECO:0000256" key="4">
    <source>
        <dbReference type="ARBA" id="ARBA00022490"/>
    </source>
</evidence>
<evidence type="ECO:0000256" key="9">
    <source>
        <dbReference type="ARBA" id="ARBA00022840"/>
    </source>
</evidence>
<dbReference type="GO" id="GO:0005737">
    <property type="term" value="C:cytoplasm"/>
    <property type="evidence" value="ECO:0007669"/>
    <property type="project" value="UniProtKB-SubCell"/>
</dbReference>
<comment type="similarity">
    <text evidence="2">Belongs to the SUA5 family.</text>
</comment>
<dbReference type="GO" id="GO:0005524">
    <property type="term" value="F:ATP binding"/>
    <property type="evidence" value="ECO:0007669"/>
    <property type="project" value="UniProtKB-KW"/>
</dbReference>
<evidence type="ECO:0000259" key="12">
    <source>
        <dbReference type="PROSITE" id="PS51163"/>
    </source>
</evidence>
<keyword evidence="5" id="KW-0808">Transferase</keyword>
<evidence type="ECO:0000256" key="1">
    <source>
        <dbReference type="ARBA" id="ARBA00004496"/>
    </source>
</evidence>
<dbReference type="GO" id="GO:0000049">
    <property type="term" value="F:tRNA binding"/>
    <property type="evidence" value="ECO:0007669"/>
    <property type="project" value="TreeGrafter"/>
</dbReference>
<dbReference type="InterPro" id="IPR006070">
    <property type="entry name" value="Sua5-like_dom"/>
</dbReference>
<reference evidence="14" key="1">
    <citation type="submission" date="2017-09" db="EMBL/GenBank/DDBJ databases">
        <title>Depth-based differentiation of microbial function through sediment-hosted aquifers and enrichment of novel symbionts in the deep terrestrial subsurface.</title>
        <authorList>
            <person name="Probst A.J."/>
            <person name="Ladd B."/>
            <person name="Jarett J.K."/>
            <person name="Geller-Mcgrath D.E."/>
            <person name="Sieber C.M.K."/>
            <person name="Emerson J.B."/>
            <person name="Anantharaman K."/>
            <person name="Thomas B.C."/>
            <person name="Malmstrom R."/>
            <person name="Stieglmeier M."/>
            <person name="Klingl A."/>
            <person name="Woyke T."/>
            <person name="Ryan C.M."/>
            <person name="Banfield J.F."/>
        </authorList>
    </citation>
    <scope>NUCLEOTIDE SEQUENCE [LARGE SCALE GENOMIC DNA]</scope>
</reference>
<keyword evidence="4" id="KW-0963">Cytoplasm</keyword>
<comment type="subcellular location">
    <subcellularLocation>
        <location evidence="1">Cytoplasm</location>
    </subcellularLocation>
</comment>
<feature type="domain" description="YrdC-like" evidence="12">
    <location>
        <begin position="21"/>
        <end position="207"/>
    </location>
</feature>
<dbReference type="PROSITE" id="PS51163">
    <property type="entry name" value="YRDC"/>
    <property type="match status" value="1"/>
</dbReference>
<dbReference type="Gene3D" id="3.90.870.10">
    <property type="entry name" value="DHBP synthase"/>
    <property type="match status" value="1"/>
</dbReference>
<name>A0A2M7T4U7_9ACTN</name>
<dbReference type="Pfam" id="PF01300">
    <property type="entry name" value="Sua5_yciO_yrdC"/>
    <property type="match status" value="1"/>
</dbReference>